<proteinExistence type="predicted"/>
<evidence type="ECO:0000256" key="1">
    <source>
        <dbReference type="SAM" id="Phobius"/>
    </source>
</evidence>
<name>A0A2M8TWB8_PREIN</name>
<accession>A0A2M8TWB8</accession>
<organism evidence="2 3">
    <name type="scientific">Prevotella intermedia</name>
    <dbReference type="NCBI Taxonomy" id="28131"/>
    <lineage>
        <taxon>Bacteria</taxon>
        <taxon>Pseudomonadati</taxon>
        <taxon>Bacteroidota</taxon>
        <taxon>Bacteroidia</taxon>
        <taxon>Bacteroidales</taxon>
        <taxon>Prevotellaceae</taxon>
        <taxon>Prevotella</taxon>
    </lineage>
</organism>
<protein>
    <submittedName>
        <fullName evidence="2">Uncharacterized protein</fullName>
    </submittedName>
</protein>
<evidence type="ECO:0000313" key="3">
    <source>
        <dbReference type="Proteomes" id="UP000229884"/>
    </source>
</evidence>
<evidence type="ECO:0000313" key="2">
    <source>
        <dbReference type="EMBL" id="PJI28249.1"/>
    </source>
</evidence>
<comment type="caution">
    <text evidence="2">The sequence shown here is derived from an EMBL/GenBank/DDBJ whole genome shotgun (WGS) entry which is preliminary data.</text>
</comment>
<dbReference type="Proteomes" id="UP000229884">
    <property type="component" value="Unassembled WGS sequence"/>
</dbReference>
<feature type="transmembrane region" description="Helical" evidence="1">
    <location>
        <begin position="12"/>
        <end position="31"/>
    </location>
</feature>
<keyword evidence="1" id="KW-1133">Transmembrane helix</keyword>
<keyword evidence="1" id="KW-0472">Membrane</keyword>
<dbReference type="AlphaFoldDB" id="A0A2M8TWB8"/>
<sequence length="195" mass="22205">MIYQIKVKYEIKVILIFVYIKYVLYICSIITNKDGETHHNNCKKDMTTSKIYVGAKVQNKKGQKGEIVRIITKSSGYVEVLFESGSKGKEMAYNLVNENGEALKAAPKVKAKKATIITNADRMQMWKEKLMSVNDHSMSSAYGVQMCVDALNYAHSENEFYNSLINAFFSAKDGKGRFSEKQAYYLSKFIVENNK</sequence>
<keyword evidence="1" id="KW-0812">Transmembrane</keyword>
<dbReference type="EMBL" id="PENG01000001">
    <property type="protein sequence ID" value="PJI28249.1"/>
    <property type="molecule type" value="Genomic_DNA"/>
</dbReference>
<reference evidence="2 3" key="1">
    <citation type="submission" date="2017-11" db="EMBL/GenBank/DDBJ databases">
        <title>Genome sequencing of Prevotella intermedia KCOM 2832.</title>
        <authorList>
            <person name="Kook J.-K."/>
            <person name="Park S.-N."/>
            <person name="Lim Y.K."/>
        </authorList>
    </citation>
    <scope>NUCLEOTIDE SEQUENCE [LARGE SCALE GENOMIC DNA]</scope>
    <source>
        <strain evidence="2 3">KCOM 2832</strain>
    </source>
</reference>
<gene>
    <name evidence="2" type="ORF">CTM58_09295</name>
</gene>